<dbReference type="PANTHER" id="PTHR47303">
    <property type="match status" value="1"/>
</dbReference>
<protein>
    <submittedName>
        <fullName evidence="1">Ankyrin repeat-containing domain, PGG domain, Gag-polypeptide of LTR copia-type</fullName>
    </submittedName>
</protein>
<reference evidence="1 2" key="1">
    <citation type="journal article" date="2018" name="Mol. Plant">
        <title>The genome of Artemisia annua provides insight into the evolution of Asteraceae family and artemisinin biosynthesis.</title>
        <authorList>
            <person name="Shen Q."/>
            <person name="Zhang L."/>
            <person name="Liao Z."/>
            <person name="Wang S."/>
            <person name="Yan T."/>
            <person name="Shi P."/>
            <person name="Liu M."/>
            <person name="Fu X."/>
            <person name="Pan Q."/>
            <person name="Wang Y."/>
            <person name="Lv Z."/>
            <person name="Lu X."/>
            <person name="Zhang F."/>
            <person name="Jiang W."/>
            <person name="Ma Y."/>
            <person name="Chen M."/>
            <person name="Hao X."/>
            <person name="Li L."/>
            <person name="Tang Y."/>
            <person name="Lv G."/>
            <person name="Zhou Y."/>
            <person name="Sun X."/>
            <person name="Brodelius P.E."/>
            <person name="Rose J.K.C."/>
            <person name="Tang K."/>
        </authorList>
    </citation>
    <scope>NUCLEOTIDE SEQUENCE [LARGE SCALE GENOMIC DNA]</scope>
    <source>
        <strain evidence="2">cv. Huhao1</strain>
        <tissue evidence="1">Leaf</tissue>
    </source>
</reference>
<dbReference type="OrthoDB" id="1925304at2759"/>
<dbReference type="EMBL" id="PKPP01005518">
    <property type="protein sequence ID" value="PWA59831.1"/>
    <property type="molecule type" value="Genomic_DNA"/>
</dbReference>
<sequence length="155" mass="17217">MTPKSNFTSEKYTHLHIAAVVGNTAAVEILVNRNPMLLYAEDVDGLLPVHRALINSHRETFLYLLDVTKDNQFSCAITGNMGVTLLSNVIFAGYFDVPLKWENLDSNRKHGKMAQFIKFDDMTDVTSSHSGGADSVGFAQMPKLHKNTCSSIFFC</sequence>
<dbReference type="PANTHER" id="PTHR47303:SF1">
    <property type="entry name" value="NF-KAPPA-B INHIBITOR BETA"/>
    <property type="match status" value="1"/>
</dbReference>
<dbReference type="InterPro" id="IPR036770">
    <property type="entry name" value="Ankyrin_rpt-contain_sf"/>
</dbReference>
<dbReference type="AlphaFoldDB" id="A0A2U1MEY3"/>
<keyword evidence="2" id="KW-1185">Reference proteome</keyword>
<dbReference type="Proteomes" id="UP000245207">
    <property type="component" value="Unassembled WGS sequence"/>
</dbReference>
<dbReference type="InterPro" id="IPR002110">
    <property type="entry name" value="Ankyrin_rpt"/>
</dbReference>
<accession>A0A2U1MEY3</accession>
<dbReference type="STRING" id="35608.A0A2U1MEY3"/>
<gene>
    <name evidence="1" type="ORF">CTI12_AA388280</name>
</gene>
<evidence type="ECO:0000313" key="1">
    <source>
        <dbReference type="EMBL" id="PWA59831.1"/>
    </source>
</evidence>
<name>A0A2U1MEY3_ARTAN</name>
<organism evidence="1 2">
    <name type="scientific">Artemisia annua</name>
    <name type="common">Sweet wormwood</name>
    <dbReference type="NCBI Taxonomy" id="35608"/>
    <lineage>
        <taxon>Eukaryota</taxon>
        <taxon>Viridiplantae</taxon>
        <taxon>Streptophyta</taxon>
        <taxon>Embryophyta</taxon>
        <taxon>Tracheophyta</taxon>
        <taxon>Spermatophyta</taxon>
        <taxon>Magnoliopsida</taxon>
        <taxon>eudicotyledons</taxon>
        <taxon>Gunneridae</taxon>
        <taxon>Pentapetalae</taxon>
        <taxon>asterids</taxon>
        <taxon>campanulids</taxon>
        <taxon>Asterales</taxon>
        <taxon>Asteraceae</taxon>
        <taxon>Asteroideae</taxon>
        <taxon>Anthemideae</taxon>
        <taxon>Artemisiinae</taxon>
        <taxon>Artemisia</taxon>
    </lineage>
</organism>
<proteinExistence type="predicted"/>
<evidence type="ECO:0000313" key="2">
    <source>
        <dbReference type="Proteomes" id="UP000245207"/>
    </source>
</evidence>
<dbReference type="Pfam" id="PF12796">
    <property type="entry name" value="Ank_2"/>
    <property type="match status" value="1"/>
</dbReference>
<dbReference type="SUPFAM" id="SSF48403">
    <property type="entry name" value="Ankyrin repeat"/>
    <property type="match status" value="1"/>
</dbReference>
<dbReference type="Gene3D" id="1.25.40.20">
    <property type="entry name" value="Ankyrin repeat-containing domain"/>
    <property type="match status" value="1"/>
</dbReference>
<comment type="caution">
    <text evidence="1">The sequence shown here is derived from an EMBL/GenBank/DDBJ whole genome shotgun (WGS) entry which is preliminary data.</text>
</comment>